<dbReference type="Proteomes" id="UP000594263">
    <property type="component" value="Unplaced"/>
</dbReference>
<accession>A0A7N0V7Y6</accession>
<keyword evidence="1" id="KW-1133">Transmembrane helix</keyword>
<protein>
    <submittedName>
        <fullName evidence="2">Uncharacterized protein</fullName>
    </submittedName>
</protein>
<dbReference type="EnsemblPlants" id="Kaladp0101s0302.1.v1.1">
    <property type="protein sequence ID" value="Kaladp0101s0302.1.v1.1.CDS.1"/>
    <property type="gene ID" value="Kaladp0101s0302.v1.1"/>
</dbReference>
<evidence type="ECO:0000313" key="3">
    <source>
        <dbReference type="Proteomes" id="UP000594263"/>
    </source>
</evidence>
<evidence type="ECO:0000313" key="2">
    <source>
        <dbReference type="EnsemblPlants" id="Kaladp0101s0302.1.v1.1.CDS.1"/>
    </source>
</evidence>
<name>A0A7N0V7Y6_KALFE</name>
<dbReference type="AlphaFoldDB" id="A0A7N0V7Y6"/>
<keyword evidence="3" id="KW-1185">Reference proteome</keyword>
<sequence length="86" mass="10394">MHLNQKNQICRRFRCVNICSLSFFVDLFLWNFLSDLVNMHGWRYKLELEILTSPVSQAKYWQRVILTNVLFGTKYAHILRVVFITR</sequence>
<keyword evidence="1" id="KW-0472">Membrane</keyword>
<keyword evidence="1" id="KW-0812">Transmembrane</keyword>
<feature type="transmembrane region" description="Helical" evidence="1">
    <location>
        <begin position="12"/>
        <end position="33"/>
    </location>
</feature>
<proteinExistence type="predicted"/>
<organism evidence="2 3">
    <name type="scientific">Kalanchoe fedtschenkoi</name>
    <name type="common">Lavender scallops</name>
    <name type="synonym">South American air plant</name>
    <dbReference type="NCBI Taxonomy" id="63787"/>
    <lineage>
        <taxon>Eukaryota</taxon>
        <taxon>Viridiplantae</taxon>
        <taxon>Streptophyta</taxon>
        <taxon>Embryophyta</taxon>
        <taxon>Tracheophyta</taxon>
        <taxon>Spermatophyta</taxon>
        <taxon>Magnoliopsida</taxon>
        <taxon>eudicotyledons</taxon>
        <taxon>Gunneridae</taxon>
        <taxon>Pentapetalae</taxon>
        <taxon>Saxifragales</taxon>
        <taxon>Crassulaceae</taxon>
        <taxon>Kalanchoe</taxon>
    </lineage>
</organism>
<evidence type="ECO:0000256" key="1">
    <source>
        <dbReference type="SAM" id="Phobius"/>
    </source>
</evidence>
<reference evidence="2" key="1">
    <citation type="submission" date="2021-01" db="UniProtKB">
        <authorList>
            <consortium name="EnsemblPlants"/>
        </authorList>
    </citation>
    <scope>IDENTIFICATION</scope>
</reference>
<dbReference type="Gramene" id="Kaladp0101s0302.1.v1.1">
    <property type="protein sequence ID" value="Kaladp0101s0302.1.v1.1.CDS.1"/>
    <property type="gene ID" value="Kaladp0101s0302.v1.1"/>
</dbReference>